<evidence type="ECO:0000256" key="1">
    <source>
        <dbReference type="SAM" id="MobiDB-lite"/>
    </source>
</evidence>
<evidence type="ECO:0000313" key="2">
    <source>
        <dbReference type="EnsemblMetazoa" id="CLYHEMP003127.1"/>
    </source>
</evidence>
<feature type="compositionally biased region" description="Polar residues" evidence="1">
    <location>
        <begin position="180"/>
        <end position="192"/>
    </location>
</feature>
<reference evidence="2" key="1">
    <citation type="submission" date="2021-01" db="UniProtKB">
        <authorList>
            <consortium name="EnsemblMetazoa"/>
        </authorList>
    </citation>
    <scope>IDENTIFICATION</scope>
</reference>
<protein>
    <submittedName>
        <fullName evidence="2">Uncharacterized protein</fullName>
    </submittedName>
</protein>
<dbReference type="RefSeq" id="XP_066926997.1">
    <property type="nucleotide sequence ID" value="XM_067070896.1"/>
</dbReference>
<accession>A0A7M5V6C5</accession>
<dbReference type="OrthoDB" id="6032746at2759"/>
<proteinExistence type="predicted"/>
<name>A0A7M5V6C5_9CNID</name>
<sequence>MVNCISCQKSFRSRIGKSSKTRCEGCALVWRDKQLLEEENERIRQAKDIEYKIRDLELRERQIELERQKVTIKEKSAVNGNVIELTCYYDQQSRNKIKDLLAGARRTLPKPPTEERSSSRSCIPRRRQYSATTNTSLSDDEITFNTQQMLRRPRKLPSIDSFESAKSRITQRFQLDEEYSTSPANSTGMSVD</sequence>
<feature type="region of interest" description="Disordered" evidence="1">
    <location>
        <begin position="106"/>
        <end position="192"/>
    </location>
</feature>
<feature type="compositionally biased region" description="Polar residues" evidence="1">
    <location>
        <begin position="129"/>
        <end position="149"/>
    </location>
</feature>
<dbReference type="AlphaFoldDB" id="A0A7M5V6C5"/>
<evidence type="ECO:0000313" key="3">
    <source>
        <dbReference type="Proteomes" id="UP000594262"/>
    </source>
</evidence>
<dbReference type="EnsemblMetazoa" id="CLYHEMT003127.1">
    <property type="protein sequence ID" value="CLYHEMP003127.1"/>
    <property type="gene ID" value="CLYHEMG003127"/>
</dbReference>
<keyword evidence="3" id="KW-1185">Reference proteome</keyword>
<dbReference type="GeneID" id="136814365"/>
<organism evidence="2 3">
    <name type="scientific">Clytia hemisphaerica</name>
    <dbReference type="NCBI Taxonomy" id="252671"/>
    <lineage>
        <taxon>Eukaryota</taxon>
        <taxon>Metazoa</taxon>
        <taxon>Cnidaria</taxon>
        <taxon>Hydrozoa</taxon>
        <taxon>Hydroidolina</taxon>
        <taxon>Leptothecata</taxon>
        <taxon>Obeliida</taxon>
        <taxon>Clytiidae</taxon>
        <taxon>Clytia</taxon>
    </lineage>
</organism>
<dbReference type="Proteomes" id="UP000594262">
    <property type="component" value="Unplaced"/>
</dbReference>